<gene>
    <name evidence="1" type="ORF">UFOPK3241_00550</name>
</gene>
<evidence type="ECO:0000313" key="1">
    <source>
        <dbReference type="EMBL" id="CAB4841910.1"/>
    </source>
</evidence>
<reference evidence="1" key="1">
    <citation type="submission" date="2020-05" db="EMBL/GenBank/DDBJ databases">
        <authorList>
            <person name="Chiriac C."/>
            <person name="Salcher M."/>
            <person name="Ghai R."/>
            <person name="Kavagutti S V."/>
        </authorList>
    </citation>
    <scope>NUCLEOTIDE SEQUENCE</scope>
</reference>
<name>A0A6J7B9L3_9ZZZZ</name>
<proteinExistence type="predicted"/>
<dbReference type="EMBL" id="CAFAZX010000021">
    <property type="protein sequence ID" value="CAB4841910.1"/>
    <property type="molecule type" value="Genomic_DNA"/>
</dbReference>
<protein>
    <submittedName>
        <fullName evidence="1">Unannotated protein</fullName>
    </submittedName>
</protein>
<organism evidence="1">
    <name type="scientific">freshwater metagenome</name>
    <dbReference type="NCBI Taxonomy" id="449393"/>
    <lineage>
        <taxon>unclassified sequences</taxon>
        <taxon>metagenomes</taxon>
        <taxon>ecological metagenomes</taxon>
    </lineage>
</organism>
<dbReference type="AlphaFoldDB" id="A0A6J7B9L3"/>
<sequence length="58" mass="6129">MPRAVGVAVAVEAVGVAAQAVLTMSAQPSNLKKVLIQKRIQPRARHIVVAAVVQVQME</sequence>
<accession>A0A6J7B9L3</accession>